<proteinExistence type="predicted"/>
<sequence>MDGEKEAISFSWSVMESRRNTRVVATATSHGVLPLDVVFDVLVCLPAKDICRLRAICRPWRSLTSDPAFIKAHAARHPEPLIVAQRKRDLVHVMDLSGGVIKRVPIPRWQTLMCSHLGLICVGDCDTSRSYHDTSRSCYLIDPATKVSCRLDVNCFEDRLCTSYGDHDECLDPAFSLFALGRVDSTGVYKVLMVSCFTYAELNEDQQSYHVLTVNGAGGGTRWRSTASPEFLIGMDTMNRGVVLGGAVYYLADDSEFHTQALQTDNTPDLIALSTSRQSIGVLSRSLS</sequence>
<evidence type="ECO:0000313" key="2">
    <source>
        <dbReference type="EMBL" id="KAF8701961.1"/>
    </source>
</evidence>
<dbReference type="InterPro" id="IPR036047">
    <property type="entry name" value="F-box-like_dom_sf"/>
</dbReference>
<dbReference type="Proteomes" id="UP000636709">
    <property type="component" value="Unassembled WGS sequence"/>
</dbReference>
<evidence type="ECO:0000313" key="3">
    <source>
        <dbReference type="Proteomes" id="UP000636709"/>
    </source>
</evidence>
<dbReference type="InterPro" id="IPR001810">
    <property type="entry name" value="F-box_dom"/>
</dbReference>
<dbReference type="SMART" id="SM00256">
    <property type="entry name" value="FBOX"/>
    <property type="match status" value="1"/>
</dbReference>
<accession>A0A835BXM3</accession>
<dbReference type="PANTHER" id="PTHR31111">
    <property type="entry name" value="BNAA05G37150D PROTEIN-RELATED"/>
    <property type="match status" value="1"/>
</dbReference>
<reference evidence="2" key="1">
    <citation type="submission" date="2020-07" db="EMBL/GenBank/DDBJ databases">
        <title>Genome sequence and genetic diversity analysis of an under-domesticated orphan crop, white fonio (Digitaria exilis).</title>
        <authorList>
            <person name="Bennetzen J.L."/>
            <person name="Chen S."/>
            <person name="Ma X."/>
            <person name="Wang X."/>
            <person name="Yssel A.E.J."/>
            <person name="Chaluvadi S.R."/>
            <person name="Johnson M."/>
            <person name="Gangashetty P."/>
            <person name="Hamidou F."/>
            <person name="Sanogo M.D."/>
            <person name="Zwaenepoel A."/>
            <person name="Wallace J."/>
            <person name="Van De Peer Y."/>
            <person name="Van Deynze A."/>
        </authorList>
    </citation>
    <scope>NUCLEOTIDE SEQUENCE</scope>
    <source>
        <tissue evidence="2">Leaves</tissue>
    </source>
</reference>
<dbReference type="PROSITE" id="PS50181">
    <property type="entry name" value="FBOX"/>
    <property type="match status" value="1"/>
</dbReference>
<keyword evidence="3" id="KW-1185">Reference proteome</keyword>
<dbReference type="EMBL" id="JACEFO010001795">
    <property type="protein sequence ID" value="KAF8701961.1"/>
    <property type="molecule type" value="Genomic_DNA"/>
</dbReference>
<protein>
    <recommendedName>
        <fullName evidence="1">F-box domain-containing protein</fullName>
    </recommendedName>
</protein>
<dbReference type="Gene3D" id="1.20.1280.50">
    <property type="match status" value="1"/>
</dbReference>
<dbReference type="SUPFAM" id="SSF81383">
    <property type="entry name" value="F-box domain"/>
    <property type="match status" value="1"/>
</dbReference>
<name>A0A835BXM3_9POAL</name>
<feature type="domain" description="F-box" evidence="1">
    <location>
        <begin position="27"/>
        <end position="73"/>
    </location>
</feature>
<gene>
    <name evidence="2" type="ORF">HU200_033294</name>
</gene>
<dbReference type="PANTHER" id="PTHR31111:SF133">
    <property type="entry name" value="OS07G0196600 PROTEIN"/>
    <property type="match status" value="1"/>
</dbReference>
<dbReference type="OrthoDB" id="1631251at2759"/>
<comment type="caution">
    <text evidence="2">The sequence shown here is derived from an EMBL/GenBank/DDBJ whole genome shotgun (WGS) entry which is preliminary data.</text>
</comment>
<dbReference type="Pfam" id="PF12937">
    <property type="entry name" value="F-box-like"/>
    <property type="match status" value="1"/>
</dbReference>
<dbReference type="AlphaFoldDB" id="A0A835BXM3"/>
<organism evidence="2 3">
    <name type="scientific">Digitaria exilis</name>
    <dbReference type="NCBI Taxonomy" id="1010633"/>
    <lineage>
        <taxon>Eukaryota</taxon>
        <taxon>Viridiplantae</taxon>
        <taxon>Streptophyta</taxon>
        <taxon>Embryophyta</taxon>
        <taxon>Tracheophyta</taxon>
        <taxon>Spermatophyta</taxon>
        <taxon>Magnoliopsida</taxon>
        <taxon>Liliopsida</taxon>
        <taxon>Poales</taxon>
        <taxon>Poaceae</taxon>
        <taxon>PACMAD clade</taxon>
        <taxon>Panicoideae</taxon>
        <taxon>Panicodae</taxon>
        <taxon>Paniceae</taxon>
        <taxon>Anthephorinae</taxon>
        <taxon>Digitaria</taxon>
    </lineage>
</organism>
<evidence type="ECO:0000259" key="1">
    <source>
        <dbReference type="PROSITE" id="PS50181"/>
    </source>
</evidence>